<feature type="domain" description="Fatty acid desaturase" evidence="3">
    <location>
        <begin position="111"/>
        <end position="385"/>
    </location>
</feature>
<gene>
    <name evidence="4" type="ORF">H696_04710</name>
</gene>
<evidence type="ECO:0000259" key="3">
    <source>
        <dbReference type="Pfam" id="PF00487"/>
    </source>
</evidence>
<evidence type="ECO:0000313" key="4">
    <source>
        <dbReference type="EMBL" id="KCV68416.1"/>
    </source>
</evidence>
<feature type="transmembrane region" description="Helical" evidence="2">
    <location>
        <begin position="107"/>
        <end position="133"/>
    </location>
</feature>
<keyword evidence="2" id="KW-0812">Transmembrane</keyword>
<dbReference type="GeneID" id="20529435"/>
<feature type="transmembrane region" description="Helical" evidence="2">
    <location>
        <begin position="212"/>
        <end position="229"/>
    </location>
</feature>
<dbReference type="CDD" id="cd03507">
    <property type="entry name" value="Delta12-FADS-like"/>
    <property type="match status" value="1"/>
</dbReference>
<accession>A0A058Z2R6</accession>
<dbReference type="Pfam" id="PF00487">
    <property type="entry name" value="FA_desaturase"/>
    <property type="match status" value="1"/>
</dbReference>
<dbReference type="AlphaFoldDB" id="A0A058Z2R6"/>
<dbReference type="Proteomes" id="UP000030693">
    <property type="component" value="Unassembled WGS sequence"/>
</dbReference>
<dbReference type="OMA" id="IGQHIFH"/>
<dbReference type="GO" id="GO:0006629">
    <property type="term" value="P:lipid metabolic process"/>
    <property type="evidence" value="ECO:0007669"/>
    <property type="project" value="InterPro"/>
</dbReference>
<evidence type="ECO:0000256" key="2">
    <source>
        <dbReference type="SAM" id="Phobius"/>
    </source>
</evidence>
<feature type="region of interest" description="Disordered" evidence="1">
    <location>
        <begin position="16"/>
        <end position="50"/>
    </location>
</feature>
<name>A0A058Z2R6_FONAL</name>
<dbReference type="PANTHER" id="PTHR32100">
    <property type="entry name" value="OMEGA-6 FATTY ACID DESATURASE, CHLOROPLASTIC"/>
    <property type="match status" value="1"/>
</dbReference>
<feature type="transmembrane region" description="Helical" evidence="2">
    <location>
        <begin position="289"/>
        <end position="307"/>
    </location>
</feature>
<evidence type="ECO:0000256" key="1">
    <source>
        <dbReference type="SAM" id="MobiDB-lite"/>
    </source>
</evidence>
<proteinExistence type="predicted"/>
<dbReference type="OrthoDB" id="1461976at2759"/>
<dbReference type="GO" id="GO:0016491">
    <property type="term" value="F:oxidoreductase activity"/>
    <property type="evidence" value="ECO:0007669"/>
    <property type="project" value="InterPro"/>
</dbReference>
<dbReference type="RefSeq" id="XP_009496848.1">
    <property type="nucleotide sequence ID" value="XM_009498573.1"/>
</dbReference>
<sequence>MRLMSVTPILYMQTADARGDPSRPGSTLTSKMRHSRFPPAPLGPAADGTEPPFTYDSLRRTIPRHCFERSLARSLGYLAVDLAYVVVQTLAFLWVDRRLAGYSDLLSWGLWTACFLTYTFLQGVAFTSIWVLAHECGHQAFSPSAVANDTIGFILHTMLFVPYFSWQRTHNTHHKYTNNLQKDEVFVPLVARQETDVQQAANLSRRGDIQTTLQLAAMLILGWPLYLLYNATGHKTEGFASHYLPSSEIFLPRDRPFVILSNIGLLAWVAALGAFAMLTPAGWTDILKFYLPALMVNYAFLVAITFLQHTDRTLAHFDHEDWNYLRGALSTIDRTMSPWLDRRLHHIHTTHVSHHLFSKIPFYHAGEATVALRKALGPYYASDFETPFLVALFRNFRDLNYKQNTQGTFWWLETHLLD</sequence>
<feature type="transmembrane region" description="Helical" evidence="2">
    <location>
        <begin position="74"/>
        <end position="95"/>
    </location>
</feature>
<evidence type="ECO:0000313" key="5">
    <source>
        <dbReference type="Proteomes" id="UP000030693"/>
    </source>
</evidence>
<reference evidence="4" key="1">
    <citation type="submission" date="2013-04" db="EMBL/GenBank/DDBJ databases">
        <title>The Genome Sequence of Fonticula alba ATCC 38817.</title>
        <authorList>
            <consortium name="The Broad Institute Genomics Platform"/>
            <person name="Russ C."/>
            <person name="Cuomo C."/>
            <person name="Burger G."/>
            <person name="Gray M.W."/>
            <person name="Holland P.W.H."/>
            <person name="King N."/>
            <person name="Lang F.B.F."/>
            <person name="Roger A.J."/>
            <person name="Ruiz-Trillo I."/>
            <person name="Brown M."/>
            <person name="Walker B."/>
            <person name="Young S."/>
            <person name="Zeng Q."/>
            <person name="Gargeya S."/>
            <person name="Fitzgerald M."/>
            <person name="Haas B."/>
            <person name="Abouelleil A."/>
            <person name="Allen A.W."/>
            <person name="Alvarado L."/>
            <person name="Arachchi H.M."/>
            <person name="Berlin A.M."/>
            <person name="Chapman S.B."/>
            <person name="Gainer-Dewar J."/>
            <person name="Goldberg J."/>
            <person name="Griggs A."/>
            <person name="Gujja S."/>
            <person name="Hansen M."/>
            <person name="Howarth C."/>
            <person name="Imamovic A."/>
            <person name="Ireland A."/>
            <person name="Larimer J."/>
            <person name="McCowan C."/>
            <person name="Murphy C."/>
            <person name="Pearson M."/>
            <person name="Poon T.W."/>
            <person name="Priest M."/>
            <person name="Roberts A."/>
            <person name="Saif S."/>
            <person name="Shea T."/>
            <person name="Sisk P."/>
            <person name="Sykes S."/>
            <person name="Wortman J."/>
            <person name="Nusbaum C."/>
            <person name="Birren B."/>
        </authorList>
    </citation>
    <scope>NUCLEOTIDE SEQUENCE [LARGE SCALE GENOMIC DNA]</scope>
    <source>
        <strain evidence="4">ATCC 38817</strain>
    </source>
</reference>
<keyword evidence="2" id="KW-1133">Transmembrane helix</keyword>
<protein>
    <recommendedName>
        <fullName evidence="3">Fatty acid desaturase domain-containing protein</fullName>
    </recommendedName>
</protein>
<dbReference type="InterPro" id="IPR012171">
    <property type="entry name" value="Fatty_acid_desaturase"/>
</dbReference>
<feature type="transmembrane region" description="Helical" evidence="2">
    <location>
        <begin position="145"/>
        <end position="166"/>
    </location>
</feature>
<feature type="transmembrane region" description="Helical" evidence="2">
    <location>
        <begin position="257"/>
        <end position="277"/>
    </location>
</feature>
<keyword evidence="5" id="KW-1185">Reference proteome</keyword>
<keyword evidence="2" id="KW-0472">Membrane</keyword>
<dbReference type="STRING" id="691883.A0A058Z2R6"/>
<organism evidence="4">
    <name type="scientific">Fonticula alba</name>
    <name type="common">Slime mold</name>
    <dbReference type="NCBI Taxonomy" id="691883"/>
    <lineage>
        <taxon>Eukaryota</taxon>
        <taxon>Rotosphaerida</taxon>
        <taxon>Fonticulaceae</taxon>
        <taxon>Fonticula</taxon>
    </lineage>
</organism>
<dbReference type="InterPro" id="IPR005804">
    <property type="entry name" value="FA_desaturase_dom"/>
</dbReference>
<dbReference type="eggNOG" id="ENOG502QQNB">
    <property type="taxonomic scope" value="Eukaryota"/>
</dbReference>
<dbReference type="EMBL" id="KB932208">
    <property type="protein sequence ID" value="KCV68416.1"/>
    <property type="molecule type" value="Genomic_DNA"/>
</dbReference>